<evidence type="ECO:0000256" key="5">
    <source>
        <dbReference type="SAM" id="MobiDB-lite"/>
    </source>
</evidence>
<feature type="region of interest" description="Disordered" evidence="5">
    <location>
        <begin position="1406"/>
        <end position="1430"/>
    </location>
</feature>
<dbReference type="PANTHER" id="PTHR33928">
    <property type="entry name" value="POLYGALACTURONASE QRT3"/>
    <property type="match status" value="1"/>
</dbReference>
<evidence type="ECO:0000259" key="6">
    <source>
        <dbReference type="Pfam" id="PF00082"/>
    </source>
</evidence>
<dbReference type="InterPro" id="IPR036852">
    <property type="entry name" value="Peptidase_S8/S53_dom_sf"/>
</dbReference>
<dbReference type="GO" id="GO:0004650">
    <property type="term" value="F:polygalacturonase activity"/>
    <property type="evidence" value="ECO:0007669"/>
    <property type="project" value="InterPro"/>
</dbReference>
<dbReference type="InterPro" id="IPR000209">
    <property type="entry name" value="Peptidase_S8/S53_dom"/>
</dbReference>
<evidence type="ECO:0000256" key="1">
    <source>
        <dbReference type="ARBA" id="ARBA00022670"/>
    </source>
</evidence>
<dbReference type="InterPro" id="IPR012334">
    <property type="entry name" value="Pectin_lyas_fold"/>
</dbReference>
<sequence>MHLGVRWLEPAARYMVDNTHNYYHVAPDKGTQNGPVWPYSGSLENYMTNLKKGKVLRGGYSNFTKHFLANLTERQVQPRQTSAATSYWLPDLAKHGKAPLAGSTNYTVFRNVVDDYHADNGGTSDASEAINAAVSDGNRCGETCGNSFTTPAIIYFPSGKYKICSPIVQLYFTQFIGDATDPPTIIGCENFTGIALFDTDPYIPGGSGSEWYVDTNQFFRQIRNFVFDLTQMPSTNQDGDQSYYPLGIHWQVAQATSLQNLVFNMPTATSDNNVTTVGIFTENGSGGFVSDLTFNGGNIGWRAGSQQYTARGLQFNGCLTAVQMVWDWGWTWQGISVTGGAIAFNISGVGGDTGQGTGSVSILDSTISNVPVGVLTNGASNSPYIVIDNVVFDNVANAVQVDGGTALLTATGTVDLWTTGRVYNGSTGADVTGTTTVPPKAPVLLASGGGLFTQSRPQYELYASSSFLVATTDGGCLNDGTGDQTDCLNQFLQKAVSSTRIAFFPAGIYQVGGTVFIPTGSRVQGSAWSQIQGSGYYFSDMLHPQVVVQVGNAGDVGTMEIVEMLFSVRGNTAGAILMEWNTAAEYQGAAAMWDSHFRVGGASGSDLDFSHCPKRGYNDQCIAATLMFRVTKQASGYFENVWAWVADHDNDNSLYNNPDPMGNQVSIYGARGMLIESQGPSWFVGTSCEHSVLYNYQLSGAQNIYMGHIQTETAYYQPNPIAPQPFNVAASFPNDPDFSTCNPDDPSCAATWGLRVVDSSAVTIHGAGLYSFFQDYYEDCLATFNCQDRILEVVGSTGVVVFNLYTVGTADVAVGIDGTVVYQNDSNQRGFTTEDSVWLPLPGADNVDTVFLGTDIWSSTTATCSASTCLLVFPTSSLPSSSVISVGNYTTSFEYGGTSTVTTGGIVTVTFITTTTTTVVTVSPITIGGMSYSNYNATSGQSSFVISQSVDVPPITIGVPNVVGSPTPRVVPLPPWPEIVNGGPGPTSIGTGTGSTTSTYYTGLTSTVTATGYTVTTVTFPATIPPTTVTCPPESTIVFATPSVTISTDCSALTTWAVGFDCPTTKVVTFLAATTGVVSVDCSLVTLWSASPTTTGPTTTSSTTTPLPVWATWPPGAIIPITTTVTTPEPTGGGSKQPCTLWFFFICISHDRLHIGGWFWTFPPGIYPPGPPPGIEWPPGFTLSGTLPPWPEITIGEDGHLTYSEEPTSCRTETASLCSTTTTFLATSTDDTVTTTATSTSADCETVTGCSVSYSNTGTQTTVVASCAPASVVAPQRRQARSAGAGAAEPTAAAEERFMLEDRANNDCNLNDYIVYPSDPFHVGDIPTYLANAGVTFSQIQSTHLGYTAYYWLHNPTQDLIDTLAADADVLGEPYDYYAYNMRTLNTGGPILYGMRPDDAAPALEARGHREDDPPPSGRLPPNATRVDAPEPDRVTLWKRAATSAVSEYWDDALVSLPDGAGWKSAASQSYSGGQFQYFYDSSAGAGVTVYAIGEVGVYTNHPEFAGNKPRALPTQSSYGYTGVTNADLSLHGSQVAGVINGRKLGVSKDSSVVFSGHPMPADDNNNPRDWFLEDLLSAWDDMNTDGRTPAGSVINMSFGSKINYWTPNFIKRFYDILKRMDRAGVTIVVSAGNWGKTPAIPGGGQSSWRTAVDTYPQLFAKPNNPDANIFRDFNDADDLGYLPNMIIVGATTQFGKAAVFTQGRADAFVTVYAAGQDVWTVNDPAASNQYLTARGTSFAAPQVAALAAYFKNLPLSINWNSQLNQANSNGPKAVKSLIEALQRIIVTNVGSGPGIPQIWNGMVQGTNCLTAFPNGGGPGNACPELPADLTDATPPSCNTAGTLTKRGGPGFDDAEEMEAARGNATMLLFGKRQDPYACGGGSGGNGGDGVTISFTTGSTPGPTCASSCGGFVCEGYWCAPTPTGDPPGYQDPSDPNSAGATAPTTSITQGFGGTTTPTSTPPTTTTTTSPPPTSTPPVTTGIAVAAYTICQIEVCEYQWEIFTIQTTTNGFPGCSTEGARYSSVVTYDPSPTDIPKLGPFDIDGKTGCYFDDSIPGVSCVDGSRQDCLNCHPDSPFNGICVGDDVSCDENENESYNAEWYCWWY</sequence>
<evidence type="ECO:0000256" key="3">
    <source>
        <dbReference type="ARBA" id="ARBA00022825"/>
    </source>
</evidence>
<dbReference type="Proteomes" id="UP000076874">
    <property type="component" value="Unassembled WGS sequence"/>
</dbReference>
<dbReference type="InterPro" id="IPR024535">
    <property type="entry name" value="RHGA/B-epi-like_pectate_lyase"/>
</dbReference>
<evidence type="ECO:0000313" key="9">
    <source>
        <dbReference type="Proteomes" id="UP000076874"/>
    </source>
</evidence>
<comment type="similarity">
    <text evidence="4">Belongs to the peptidase S8 family.</text>
</comment>
<name>A0A167P6J1_9HYPO</name>
<keyword evidence="2" id="KW-0378">Hydrolase</keyword>
<dbReference type="Pfam" id="PF00082">
    <property type="entry name" value="Peptidase_S8"/>
    <property type="match status" value="1"/>
</dbReference>
<dbReference type="PROSITE" id="PS51892">
    <property type="entry name" value="SUBTILASE"/>
    <property type="match status" value="1"/>
</dbReference>
<dbReference type="STRING" id="1081102.A0A167P6J1"/>
<feature type="compositionally biased region" description="Polar residues" evidence="5">
    <location>
        <begin position="1934"/>
        <end position="1950"/>
    </location>
</feature>
<feature type="compositionally biased region" description="Low complexity" evidence="5">
    <location>
        <begin position="1955"/>
        <end position="1969"/>
    </location>
</feature>
<protein>
    <submittedName>
        <fullName evidence="8">Pectin lyase fold/virulence factor</fullName>
    </submittedName>
</protein>
<gene>
    <name evidence="8" type="ORF">SPI_07954</name>
</gene>
<dbReference type="InterPro" id="IPR023828">
    <property type="entry name" value="Peptidase_S8_Ser-AS"/>
</dbReference>
<feature type="domain" description="Rhamnogalacturonase A/B/Epimerase-like pectate lyase" evidence="7">
    <location>
        <begin position="109"/>
        <end position="339"/>
    </location>
</feature>
<dbReference type="GO" id="GO:0006508">
    <property type="term" value="P:proteolysis"/>
    <property type="evidence" value="ECO:0007669"/>
    <property type="project" value="UniProtKB-KW"/>
</dbReference>
<evidence type="ECO:0000313" key="8">
    <source>
        <dbReference type="EMBL" id="OAA56343.1"/>
    </source>
</evidence>
<dbReference type="PROSITE" id="PS00138">
    <property type="entry name" value="SUBTILASE_SER"/>
    <property type="match status" value="1"/>
</dbReference>
<evidence type="ECO:0000256" key="2">
    <source>
        <dbReference type="ARBA" id="ARBA00022801"/>
    </source>
</evidence>
<keyword evidence="1" id="KW-0645">Protease</keyword>
<dbReference type="InterPro" id="IPR011050">
    <property type="entry name" value="Pectin_lyase_fold/virulence"/>
</dbReference>
<dbReference type="PANTHER" id="PTHR33928:SF2">
    <property type="entry name" value="PECTATE LYASE SUPERFAMILY PROTEIN DOMAIN-CONTAINING PROTEIN-RELATED"/>
    <property type="match status" value="1"/>
</dbReference>
<proteinExistence type="inferred from homology"/>
<dbReference type="CDD" id="cd23668">
    <property type="entry name" value="GH55_beta13glucanase-like"/>
    <property type="match status" value="1"/>
</dbReference>
<dbReference type="Gene3D" id="3.40.50.200">
    <property type="entry name" value="Peptidase S8/S53 domain"/>
    <property type="match status" value="1"/>
</dbReference>
<feature type="domain" description="Peptidase S8/S53" evidence="6">
    <location>
        <begin position="1492"/>
        <end position="1761"/>
    </location>
</feature>
<keyword evidence="8" id="KW-0456">Lyase</keyword>
<dbReference type="Pfam" id="PF12708">
    <property type="entry name" value="Pect-lyase_RHGA_epim"/>
    <property type="match status" value="1"/>
</dbReference>
<reference evidence="8 9" key="1">
    <citation type="journal article" date="2016" name="Genome Biol. Evol.">
        <title>Divergent and convergent evolution of fungal pathogenicity.</title>
        <authorList>
            <person name="Shang Y."/>
            <person name="Xiao G."/>
            <person name="Zheng P."/>
            <person name="Cen K."/>
            <person name="Zhan S."/>
            <person name="Wang C."/>
        </authorList>
    </citation>
    <scope>NUCLEOTIDE SEQUENCE [LARGE SCALE GENOMIC DNA]</scope>
    <source>
        <strain evidence="8 9">RCEF 264</strain>
    </source>
</reference>
<dbReference type="SUPFAM" id="SSF52743">
    <property type="entry name" value="Subtilisin-like"/>
    <property type="match status" value="1"/>
</dbReference>
<dbReference type="OrthoDB" id="1046782at2759"/>
<evidence type="ECO:0000259" key="7">
    <source>
        <dbReference type="Pfam" id="PF12708"/>
    </source>
</evidence>
<dbReference type="EMBL" id="AZHD01000017">
    <property type="protein sequence ID" value="OAA56343.1"/>
    <property type="molecule type" value="Genomic_DNA"/>
</dbReference>
<evidence type="ECO:0000256" key="4">
    <source>
        <dbReference type="PROSITE-ProRule" id="PRU01240"/>
    </source>
</evidence>
<dbReference type="InterPro" id="IPR039279">
    <property type="entry name" value="QRT3-like"/>
</dbReference>
<comment type="caution">
    <text evidence="4">Lacks conserved residue(s) required for the propagation of feature annotation.</text>
</comment>
<dbReference type="Gene3D" id="2.160.20.10">
    <property type="entry name" value="Single-stranded right-handed beta-helix, Pectin lyase-like"/>
    <property type="match status" value="2"/>
</dbReference>
<accession>A0A167P6J1</accession>
<dbReference type="SUPFAM" id="SSF51126">
    <property type="entry name" value="Pectin lyase-like"/>
    <property type="match status" value="2"/>
</dbReference>
<keyword evidence="9" id="KW-1185">Reference proteome</keyword>
<dbReference type="GO" id="GO:0016829">
    <property type="term" value="F:lyase activity"/>
    <property type="evidence" value="ECO:0007669"/>
    <property type="project" value="UniProtKB-KW"/>
</dbReference>
<comment type="caution">
    <text evidence="8">The sequence shown here is derived from an EMBL/GenBank/DDBJ whole genome shotgun (WGS) entry which is preliminary data.</text>
</comment>
<dbReference type="GO" id="GO:0004252">
    <property type="term" value="F:serine-type endopeptidase activity"/>
    <property type="evidence" value="ECO:0007669"/>
    <property type="project" value="InterPro"/>
</dbReference>
<keyword evidence="3" id="KW-0720">Serine protease</keyword>
<organism evidence="8 9">
    <name type="scientific">Niveomyces insectorum RCEF 264</name>
    <dbReference type="NCBI Taxonomy" id="1081102"/>
    <lineage>
        <taxon>Eukaryota</taxon>
        <taxon>Fungi</taxon>
        <taxon>Dikarya</taxon>
        <taxon>Ascomycota</taxon>
        <taxon>Pezizomycotina</taxon>
        <taxon>Sordariomycetes</taxon>
        <taxon>Hypocreomycetidae</taxon>
        <taxon>Hypocreales</taxon>
        <taxon>Cordycipitaceae</taxon>
        <taxon>Niveomyces</taxon>
    </lineage>
</organism>
<feature type="region of interest" description="Disordered" evidence="5">
    <location>
        <begin position="1925"/>
        <end position="1978"/>
    </location>
</feature>